<evidence type="ECO:0000256" key="6">
    <source>
        <dbReference type="ARBA" id="ARBA00023082"/>
    </source>
</evidence>
<accession>A0A644UKQ1</accession>
<dbReference type="PROSITE" id="PS50044">
    <property type="entry name" value="SIGMA54_3"/>
    <property type="match status" value="1"/>
</dbReference>
<dbReference type="Gene3D" id="1.10.10.60">
    <property type="entry name" value="Homeodomain-like"/>
    <property type="match status" value="1"/>
</dbReference>
<dbReference type="PRINTS" id="PR00045">
    <property type="entry name" value="SIGMA54FCT"/>
</dbReference>
<keyword evidence="7" id="KW-0238">DNA-binding</keyword>
<evidence type="ECO:0000256" key="8">
    <source>
        <dbReference type="ARBA" id="ARBA00023163"/>
    </source>
</evidence>
<dbReference type="Pfam" id="PF04963">
    <property type="entry name" value="Sigma54_CBD"/>
    <property type="match status" value="1"/>
</dbReference>
<evidence type="ECO:0000259" key="10">
    <source>
        <dbReference type="Pfam" id="PF04552"/>
    </source>
</evidence>
<dbReference type="NCBIfam" id="TIGR02395">
    <property type="entry name" value="rpoN_sigma"/>
    <property type="match status" value="1"/>
</dbReference>
<keyword evidence="8" id="KW-0804">Transcription</keyword>
<organism evidence="12">
    <name type="scientific">bioreactor metagenome</name>
    <dbReference type="NCBI Taxonomy" id="1076179"/>
    <lineage>
        <taxon>unclassified sequences</taxon>
        <taxon>metagenomes</taxon>
        <taxon>ecological metagenomes</taxon>
    </lineage>
</organism>
<comment type="similarity">
    <text evidence="1">Belongs to the sigma-54 factor family.</text>
</comment>
<feature type="domain" description="RNA polymerase sigma factor 54 DNA-binding" evidence="10">
    <location>
        <begin position="318"/>
        <end position="476"/>
    </location>
</feature>
<keyword evidence="2" id="KW-0240">DNA-directed RNA polymerase</keyword>
<evidence type="ECO:0000256" key="3">
    <source>
        <dbReference type="ARBA" id="ARBA00022679"/>
    </source>
</evidence>
<dbReference type="GO" id="GO:0003677">
    <property type="term" value="F:DNA binding"/>
    <property type="evidence" value="ECO:0007669"/>
    <property type="project" value="UniProtKB-KW"/>
</dbReference>
<protein>
    <submittedName>
        <fullName evidence="12">RNA polymerase sigma-54 factor</fullName>
    </submittedName>
</protein>
<dbReference type="PANTHER" id="PTHR32248">
    <property type="entry name" value="RNA POLYMERASE SIGMA-54 FACTOR"/>
    <property type="match status" value="1"/>
</dbReference>
<dbReference type="GO" id="GO:0006352">
    <property type="term" value="P:DNA-templated transcription initiation"/>
    <property type="evidence" value="ECO:0007669"/>
    <property type="project" value="InterPro"/>
</dbReference>
<dbReference type="InterPro" id="IPR000394">
    <property type="entry name" value="RNA_pol_sigma_54"/>
</dbReference>
<keyword evidence="3" id="KW-0808">Transferase</keyword>
<dbReference type="GO" id="GO:0016987">
    <property type="term" value="F:sigma factor activity"/>
    <property type="evidence" value="ECO:0007669"/>
    <property type="project" value="UniProtKB-KW"/>
</dbReference>
<reference evidence="12" key="1">
    <citation type="submission" date="2019-08" db="EMBL/GenBank/DDBJ databases">
        <authorList>
            <person name="Kucharzyk K."/>
            <person name="Murdoch R.W."/>
            <person name="Higgins S."/>
            <person name="Loffler F."/>
        </authorList>
    </citation>
    <scope>NUCLEOTIDE SEQUENCE</scope>
</reference>
<proteinExistence type="inferred from homology"/>
<evidence type="ECO:0000256" key="5">
    <source>
        <dbReference type="ARBA" id="ARBA00023015"/>
    </source>
</evidence>
<feature type="domain" description="RNA polymerase sigma factor 54 core-binding" evidence="11">
    <location>
        <begin position="105"/>
        <end position="298"/>
    </location>
</feature>
<evidence type="ECO:0000256" key="2">
    <source>
        <dbReference type="ARBA" id="ARBA00022478"/>
    </source>
</evidence>
<dbReference type="GO" id="GO:0000428">
    <property type="term" value="C:DNA-directed RNA polymerase complex"/>
    <property type="evidence" value="ECO:0007669"/>
    <property type="project" value="UniProtKB-KW"/>
</dbReference>
<evidence type="ECO:0000256" key="1">
    <source>
        <dbReference type="ARBA" id="ARBA00008798"/>
    </source>
</evidence>
<dbReference type="Pfam" id="PF04552">
    <property type="entry name" value="Sigma54_DBD"/>
    <property type="match status" value="1"/>
</dbReference>
<evidence type="ECO:0000313" key="12">
    <source>
        <dbReference type="EMBL" id="MPL79587.1"/>
    </source>
</evidence>
<dbReference type="InterPro" id="IPR007634">
    <property type="entry name" value="RNA_pol_sigma_54_DNA-bd"/>
</dbReference>
<evidence type="ECO:0000256" key="9">
    <source>
        <dbReference type="SAM" id="MobiDB-lite"/>
    </source>
</evidence>
<evidence type="ECO:0000256" key="7">
    <source>
        <dbReference type="ARBA" id="ARBA00023125"/>
    </source>
</evidence>
<dbReference type="Pfam" id="PF00309">
    <property type="entry name" value="Sigma54_AID"/>
    <property type="match status" value="1"/>
</dbReference>
<dbReference type="GO" id="GO:0001216">
    <property type="term" value="F:DNA-binding transcription activator activity"/>
    <property type="evidence" value="ECO:0007669"/>
    <property type="project" value="InterPro"/>
</dbReference>
<keyword evidence="6" id="KW-0731">Sigma factor</keyword>
<name>A0A644UKQ1_9ZZZZ</name>
<dbReference type="EMBL" id="VSSQ01000128">
    <property type="protein sequence ID" value="MPL79587.1"/>
    <property type="molecule type" value="Genomic_DNA"/>
</dbReference>
<keyword evidence="5" id="KW-0805">Transcription regulation</keyword>
<dbReference type="GO" id="GO:0016779">
    <property type="term" value="F:nucleotidyltransferase activity"/>
    <property type="evidence" value="ECO:0007669"/>
    <property type="project" value="UniProtKB-KW"/>
</dbReference>
<feature type="compositionally biased region" description="Acidic residues" evidence="9">
    <location>
        <begin position="46"/>
        <end position="87"/>
    </location>
</feature>
<sequence length="476" mass="55049">MISNRILQRLQQKLSPQQIQLMKLLQLPTIALEQRIKNEIEQNPTLEEDDSPVEDESIDNIEDNKEGDDEENDVFGDEDMFPNDDDIVSYKNNDGSEKTDKSQLFVSETTFHEDLISQLQLKPLSELEMIIGLEIIGNIDESGYLNRSIESIVDDFLFRHNIEVTVKEIEDVLAIIQTFDPIGVGARDLQECLLIQLNKKEKTKAISLAKKVIKKCFEYFKKKQYNFIAQRLNCSEEELQEAIDEIIKLNPKPGNSLSTDVDSSIPIIPDFIVWMQNQKVDFQVNSYGNHKLKTSNYYENLLKTVSQSNSTSDKETATFLREKLESANIFIDALNRRSDTLYLIMKAIIKYQYEYFLEGDIQKLKPMRLVDIAEMVDLDISTISRVVSNKYAQTHFGIYKLKDFFSNFMLNEQGEQISTDKIKDEIVSIIKNEDKSNPLTDDKLVEMLKDKGYSIARRTVSKYRETLNIPVARLRK</sequence>
<dbReference type="Gene3D" id="1.10.10.1330">
    <property type="entry name" value="RNA polymerase sigma-54 factor, core-binding domain"/>
    <property type="match status" value="1"/>
</dbReference>
<evidence type="ECO:0000259" key="11">
    <source>
        <dbReference type="Pfam" id="PF04963"/>
    </source>
</evidence>
<dbReference type="PANTHER" id="PTHR32248:SF4">
    <property type="entry name" value="RNA POLYMERASE SIGMA-54 FACTOR"/>
    <property type="match status" value="1"/>
</dbReference>
<keyword evidence="4" id="KW-0548">Nucleotidyltransferase</keyword>
<dbReference type="InterPro" id="IPR038709">
    <property type="entry name" value="RpoN_core-bd_sf"/>
</dbReference>
<feature type="region of interest" description="Disordered" evidence="9">
    <location>
        <begin position="41"/>
        <end position="99"/>
    </location>
</feature>
<dbReference type="InterPro" id="IPR007046">
    <property type="entry name" value="RNA_pol_sigma_54_core-bd"/>
</dbReference>
<dbReference type="AlphaFoldDB" id="A0A644UKQ1"/>
<comment type="caution">
    <text evidence="12">The sequence shown here is derived from an EMBL/GenBank/DDBJ whole genome shotgun (WGS) entry which is preliminary data.</text>
</comment>
<dbReference type="PIRSF" id="PIRSF000774">
    <property type="entry name" value="RpoN"/>
    <property type="match status" value="1"/>
</dbReference>
<evidence type="ECO:0000256" key="4">
    <source>
        <dbReference type="ARBA" id="ARBA00022695"/>
    </source>
</evidence>
<gene>
    <name evidence="12" type="primary">rpoN_5</name>
    <name evidence="12" type="ORF">SDC9_25471</name>
</gene>